<dbReference type="SUPFAM" id="SSF53335">
    <property type="entry name" value="S-adenosyl-L-methionine-dependent methyltransferases"/>
    <property type="match status" value="1"/>
</dbReference>
<evidence type="ECO:0000313" key="3">
    <source>
        <dbReference type="EMBL" id="RAZ85641.1"/>
    </source>
</evidence>
<evidence type="ECO:0000256" key="1">
    <source>
        <dbReference type="SAM" id="MobiDB-lite"/>
    </source>
</evidence>
<name>A0A330HAH7_9HYPH</name>
<reference evidence="4" key="1">
    <citation type="submission" date="2018-06" db="EMBL/GenBank/DDBJ databases">
        <authorList>
            <person name="Helene L.C."/>
            <person name="Dall'Agnol R."/>
            <person name="Delamuta J.R."/>
            <person name="Hungria M."/>
        </authorList>
    </citation>
    <scope>NUCLEOTIDE SEQUENCE [LARGE SCALE GENOMIC DNA]</scope>
    <source>
        <strain evidence="4">AC99b</strain>
    </source>
</reference>
<evidence type="ECO:0000313" key="4">
    <source>
        <dbReference type="Proteomes" id="UP000251558"/>
    </source>
</evidence>
<evidence type="ECO:0000259" key="2">
    <source>
        <dbReference type="Pfam" id="PF13649"/>
    </source>
</evidence>
<dbReference type="InterPro" id="IPR029063">
    <property type="entry name" value="SAM-dependent_MTases_sf"/>
</dbReference>
<feature type="region of interest" description="Disordered" evidence="1">
    <location>
        <begin position="261"/>
        <end position="286"/>
    </location>
</feature>
<comment type="caution">
    <text evidence="3">The sequence shown here is derived from an EMBL/GenBank/DDBJ whole genome shotgun (WGS) entry which is preliminary data.</text>
</comment>
<dbReference type="EMBL" id="QMBP01000018">
    <property type="protein sequence ID" value="RAZ85641.1"/>
    <property type="molecule type" value="Genomic_DNA"/>
</dbReference>
<dbReference type="RefSeq" id="WP_112100712.1">
    <property type="nucleotide sequence ID" value="NZ_QMBP01000018.1"/>
</dbReference>
<organism evidence="3 4">
    <name type="scientific">Mesorhizobium hawassense</name>
    <dbReference type="NCBI Taxonomy" id="1209954"/>
    <lineage>
        <taxon>Bacteria</taxon>
        <taxon>Pseudomonadati</taxon>
        <taxon>Pseudomonadota</taxon>
        <taxon>Alphaproteobacteria</taxon>
        <taxon>Hyphomicrobiales</taxon>
        <taxon>Phyllobacteriaceae</taxon>
        <taxon>Mesorhizobium</taxon>
    </lineage>
</organism>
<dbReference type="AlphaFoldDB" id="A0A330HAH7"/>
<keyword evidence="4" id="KW-1185">Reference proteome</keyword>
<accession>A0A330HAH7</accession>
<sequence length="286" mass="31884">MSSWSMKGLWTRQVGVAAENGGANPLPAELPIPPFEMRQLVGPTDPEMFDNPRRAPVFAGLPDGAYDNVFDFGSGCGRLARQMMQQSPPPARYQGIDLHEGMVKWCQENLTPANPDFTFAHHNVFNPGFNPDPSLPRFAPFPVEDGAATLVIAWSVFTHTTQRQTEHYIDETARVLHDRGILVSTWFLFEKKNFPMMQDFQNALYINEFDPTNATIFDRTWLVELLASAGLQVTLAKPPGIRGFQWVLHIRKKGQGAPVELGEDVAPYGKKPPPVVTQDPSKIGRS</sequence>
<dbReference type="Gene3D" id="3.40.50.150">
    <property type="entry name" value="Vaccinia Virus protein VP39"/>
    <property type="match status" value="1"/>
</dbReference>
<feature type="domain" description="Methyltransferase" evidence="2">
    <location>
        <begin position="69"/>
        <end position="180"/>
    </location>
</feature>
<dbReference type="Proteomes" id="UP000251558">
    <property type="component" value="Unassembled WGS sequence"/>
</dbReference>
<dbReference type="Pfam" id="PF13649">
    <property type="entry name" value="Methyltransf_25"/>
    <property type="match status" value="1"/>
</dbReference>
<protein>
    <recommendedName>
        <fullName evidence="2">Methyltransferase domain-containing protein</fullName>
    </recommendedName>
</protein>
<dbReference type="InterPro" id="IPR041698">
    <property type="entry name" value="Methyltransf_25"/>
</dbReference>
<dbReference type="CDD" id="cd02440">
    <property type="entry name" value="AdoMet_MTases"/>
    <property type="match status" value="1"/>
</dbReference>
<reference evidence="3 4" key="2">
    <citation type="submission" date="2018-07" db="EMBL/GenBank/DDBJ databases">
        <title>Diversity of Mesorhizobium strains in Brazil.</title>
        <authorList>
            <person name="Helene L.C.F."/>
            <person name="Dall'Agnol R."/>
            <person name="Delamuta J.R.M."/>
            <person name="Hungria M."/>
        </authorList>
    </citation>
    <scope>NUCLEOTIDE SEQUENCE [LARGE SCALE GENOMIC DNA]</scope>
    <source>
        <strain evidence="3 4">AC99b</strain>
    </source>
</reference>
<proteinExistence type="predicted"/>
<dbReference type="OrthoDB" id="9811589at2"/>
<gene>
    <name evidence="3" type="ORF">DPM33_28410</name>
</gene>